<protein>
    <submittedName>
        <fullName evidence="1">Trafficking protein particle complex 8</fullName>
    </submittedName>
</protein>
<evidence type="ECO:0000313" key="1">
    <source>
        <dbReference type="EMBL" id="KOO29190.1"/>
    </source>
</evidence>
<reference evidence="2" key="1">
    <citation type="journal article" date="2015" name="PLoS Genet.">
        <title>Genome Sequence and Transcriptome Analyses of Chrysochromulina tobin: Metabolic Tools for Enhanced Algal Fitness in the Prominent Order Prymnesiales (Haptophyceae).</title>
        <authorList>
            <person name="Hovde B.T."/>
            <person name="Deodato C.R."/>
            <person name="Hunsperger H.M."/>
            <person name="Ryken S.A."/>
            <person name="Yost W."/>
            <person name="Jha R.K."/>
            <person name="Patterson J."/>
            <person name="Monnat R.J. Jr."/>
            <person name="Barlow S.B."/>
            <person name="Starkenburg S.R."/>
            <person name="Cattolico R.A."/>
        </authorList>
    </citation>
    <scope>NUCLEOTIDE SEQUENCE</scope>
    <source>
        <strain evidence="2">CCMP291</strain>
    </source>
</reference>
<dbReference type="Proteomes" id="UP000037460">
    <property type="component" value="Unassembled WGS sequence"/>
</dbReference>
<organism evidence="1 2">
    <name type="scientific">Chrysochromulina tobinii</name>
    <dbReference type="NCBI Taxonomy" id="1460289"/>
    <lineage>
        <taxon>Eukaryota</taxon>
        <taxon>Haptista</taxon>
        <taxon>Haptophyta</taxon>
        <taxon>Prymnesiophyceae</taxon>
        <taxon>Prymnesiales</taxon>
        <taxon>Chrysochromulinaceae</taxon>
        <taxon>Chrysochromulina</taxon>
    </lineage>
</organism>
<proteinExistence type="predicted"/>
<dbReference type="EMBL" id="JWZX01002451">
    <property type="protein sequence ID" value="KOO29190.1"/>
    <property type="molecule type" value="Genomic_DNA"/>
</dbReference>
<dbReference type="AlphaFoldDB" id="A0A0M0JRS3"/>
<sequence>MAVDLNEAFQGKGLIRDVLFVSHRWEDCATPDETGAQLAALQAHLRAHPEVQYVWFDYACMPQRSESAHRLGTDDRTPAEKAEFDLMLSAIADLYLTANVLILLDTMYRTRFWTTMEGWCAMQQVTSEGVRPATEGEARHSVSCIHNATDEDRQALLKMSTKTPAEMSKFLASPDVAVTNKKDKEMMLPIVGKTDEHVREMMSGTCTAAEPGVGERV</sequence>
<comment type="caution">
    <text evidence="1">The sequence shown here is derived from an EMBL/GenBank/DDBJ whole genome shotgun (WGS) entry which is preliminary data.</text>
</comment>
<evidence type="ECO:0000313" key="2">
    <source>
        <dbReference type="Proteomes" id="UP000037460"/>
    </source>
</evidence>
<keyword evidence="2" id="KW-1185">Reference proteome</keyword>
<gene>
    <name evidence="1" type="ORF">Ctob_010263</name>
</gene>
<accession>A0A0M0JRS3</accession>
<name>A0A0M0JRS3_9EUKA</name>